<accession>D4JVE5</accession>
<evidence type="ECO:0000313" key="2">
    <source>
        <dbReference type="Proteomes" id="UP000008803"/>
    </source>
</evidence>
<protein>
    <submittedName>
        <fullName evidence="1">Uncharacterized protein</fullName>
    </submittedName>
</protein>
<name>D4JVE5_9FIRM</name>
<reference evidence="1 2" key="2">
    <citation type="submission" date="2010-03" db="EMBL/GenBank/DDBJ databases">
        <authorList>
            <person name="Pajon A."/>
        </authorList>
    </citation>
    <scope>NUCLEOTIDE SEQUENCE [LARGE SCALE GENOMIC DNA]</scope>
    <source>
        <strain evidence="1 2">70/3</strain>
    </source>
</reference>
<gene>
    <name evidence="1" type="ORF">EUS_20390</name>
</gene>
<dbReference type="KEGG" id="esu:EUS_20390"/>
<dbReference type="Proteomes" id="UP000008803">
    <property type="component" value="Chromosome"/>
</dbReference>
<proteinExistence type="predicted"/>
<dbReference type="PATRIC" id="fig|657319.3.peg.2341"/>
<dbReference type="BioCyc" id="ESIR657319:G136K-1722-MONOMER"/>
<reference evidence="1 2" key="1">
    <citation type="submission" date="2010-03" db="EMBL/GenBank/DDBJ databases">
        <title>The genome sequence of Eubacterium siraeum 70/3.</title>
        <authorList>
            <consortium name="metaHIT consortium -- http://www.metahit.eu/"/>
            <person name="Pajon A."/>
            <person name="Turner K."/>
            <person name="Parkhill J."/>
            <person name="Duncan S."/>
            <person name="Flint H."/>
        </authorList>
    </citation>
    <scope>NUCLEOTIDE SEQUENCE [LARGE SCALE GENOMIC DNA]</scope>
    <source>
        <strain evidence="1 2">70/3</strain>
    </source>
</reference>
<evidence type="ECO:0000313" key="1">
    <source>
        <dbReference type="EMBL" id="CBK97064.1"/>
    </source>
</evidence>
<dbReference type="AlphaFoldDB" id="D4JVE5"/>
<dbReference type="HOGENOM" id="CLU_1145842_0_0_9"/>
<dbReference type="EMBL" id="FP929044">
    <property type="protein sequence ID" value="CBK97064.1"/>
    <property type="molecule type" value="Genomic_DNA"/>
</dbReference>
<organism evidence="1 2">
    <name type="scientific">[Eubacterium] siraeum 70/3</name>
    <dbReference type="NCBI Taxonomy" id="657319"/>
    <lineage>
        <taxon>Bacteria</taxon>
        <taxon>Bacillati</taxon>
        <taxon>Bacillota</taxon>
        <taxon>Clostridia</taxon>
        <taxon>Eubacteriales</taxon>
        <taxon>Oscillospiraceae</taxon>
        <taxon>Oscillospiraceae incertae sedis</taxon>
    </lineage>
</organism>
<sequence>MERSHIDVRFAYEYGDKSLPKIKELVCEKPDSQKKIIPEYLREHCVICCPGTERDIINPDEIIGYGNIYSDGLYYWTDVFINYVDKYNVPVPAEFRKRIMSNYESRRKRHMLLRMVNRLEIYNEAAYDKRYRVCIHRNGLIEYRDLFQSNDDILFRINKETAGHIINPAASELFCYDSDNHGKALIDGYHWKLTFMQNERIIDIIEGTNGEDNRRYNQIKSVIEFAERFIPYDLGSAYMCIN</sequence>